<feature type="region of interest" description="Disordered" evidence="1">
    <location>
        <begin position="420"/>
        <end position="441"/>
    </location>
</feature>
<accession>A0A2V1EBG6</accession>
<evidence type="ECO:0000256" key="1">
    <source>
        <dbReference type="SAM" id="MobiDB-lite"/>
    </source>
</evidence>
<evidence type="ECO:0000313" key="4">
    <source>
        <dbReference type="EMBL" id="PVI07887.1"/>
    </source>
</evidence>
<feature type="compositionally biased region" description="Low complexity" evidence="1">
    <location>
        <begin position="426"/>
        <end position="441"/>
    </location>
</feature>
<evidence type="ECO:0000313" key="5">
    <source>
        <dbReference type="Proteomes" id="UP000244855"/>
    </source>
</evidence>
<feature type="compositionally biased region" description="Low complexity" evidence="1">
    <location>
        <begin position="785"/>
        <end position="795"/>
    </location>
</feature>
<dbReference type="SUPFAM" id="SSF50965">
    <property type="entry name" value="Galactose oxidase, central domain"/>
    <property type="match status" value="1"/>
</dbReference>
<sequence>QSLLWLSLFATTTAASSLHVPYNPTRVLHNGSLAYVFQPASDNSAQFQLGAIDLSSKVTAAKMPYTTLYPSLPFLDAKTPQPFNAILNGQGNNITVYTGDCALGASGAQVWSFVPESSEKGSSGSWTRQDTTFAQDSKHVLDIGPNYLSAGVAFSATVDSDAMSTSAYFFGGMCPFQDTNDTIWQSAANYSSFMVTLEPSQKSAKSITYQVGVSSSRGPPIPEAGFSLTPLTPSFSNRSDGVQMQQQNFALIAGHTSSAFINTSQIALFSLPQQGWTFIPVSQPDTSRTDLAIRKEVDAIEPRSGHSAVLTADGQHVVIFGGWIGDINTPADPPLAVLSVGDGYGGHGPWQWSVPVTTGSGLPAGSGIYGHGAVILPGNVMMIVGGYTISSPNSLRRRASSANSKTLFFNVTSNAWIPEYSPPPEATSTPPGTTGPLSTTSQKAGLGAGLGIGMAAVLGLMGFYFWYTRKLKRQREVREKQLSELSMGAYRYNLGAVLPGIDGRGGQSAYPESSNNSYFYPVPEHQQNTGWRRTNSHEAERTGLLVEIPSPTRGLRRSLGHRPNQHMSRFEENRIRGSGNIHPIDELDEEQENEGSSEKTPLTRQPEMQEIAVHSRTVVGETDPFVDSNQTVDDHKDPFHPAPTSPMRERPDVLSGKSPKSNLVGAVDMPHYRGPSFDGRDSPTKSSYRTGSDLSERSARSMHSAMRSAAVLSSGLSTDTSSHDSSGGPNTANADADSFTTARSSFRTLQAEGEALLGGNPERARPTTSSTSDGSNSHSIRDTEGSMSRTGTTTAATSLTEGLARAAFGRERRKSLLGSVRRALSRTTTPADRTKSLTNATMHFESYRDDPEATEGSAEAAKHKSLPVSALPRRAASDASFWRSRRGKQDWMDEEIDPTDPRARWRRNSGDDWGAPEDLAFAEQERQRREWRERGNLLINLTDDDRLPTPDSPIHSRELGVPANKERPCTPADEDDWDVEAAVERRVVQVMFTVPRSKLRVVNADVERSSLLSLPREDSSENVNLKGDSKDSSSNGKPTHGTPSRVRDLAGKFEQMSSPQPTPRASPRPSPSPSIKSMKIRANRSSASL</sequence>
<feature type="chain" id="PRO_5015848024" description="Galactose oxidase" evidence="3">
    <location>
        <begin position="18"/>
        <end position="1089"/>
    </location>
</feature>
<keyword evidence="2" id="KW-0812">Transmembrane</keyword>
<feature type="signal peptide" evidence="3">
    <location>
        <begin position="1"/>
        <end position="17"/>
    </location>
</feature>
<organism evidence="4 5">
    <name type="scientific">Periconia macrospinosa</name>
    <dbReference type="NCBI Taxonomy" id="97972"/>
    <lineage>
        <taxon>Eukaryota</taxon>
        <taxon>Fungi</taxon>
        <taxon>Dikarya</taxon>
        <taxon>Ascomycota</taxon>
        <taxon>Pezizomycotina</taxon>
        <taxon>Dothideomycetes</taxon>
        <taxon>Pleosporomycetidae</taxon>
        <taxon>Pleosporales</taxon>
        <taxon>Massarineae</taxon>
        <taxon>Periconiaceae</taxon>
        <taxon>Periconia</taxon>
    </lineage>
</organism>
<feature type="compositionally biased region" description="Pro residues" evidence="1">
    <location>
        <begin position="1060"/>
        <end position="1072"/>
    </location>
</feature>
<name>A0A2V1EBG6_9PLEO</name>
<dbReference type="PANTHER" id="PTHR23244:SF471">
    <property type="entry name" value="GUANINE NUCLEOTIDE-BINDING PROTEIN SUBUNIT BETA 1-RELATED"/>
    <property type="match status" value="1"/>
</dbReference>
<evidence type="ECO:0000256" key="3">
    <source>
        <dbReference type="SAM" id="SignalP"/>
    </source>
</evidence>
<feature type="compositionally biased region" description="Basic residues" evidence="1">
    <location>
        <begin position="554"/>
        <end position="564"/>
    </location>
</feature>
<dbReference type="EMBL" id="KZ805302">
    <property type="protein sequence ID" value="PVI07887.1"/>
    <property type="molecule type" value="Genomic_DNA"/>
</dbReference>
<feature type="non-terminal residue" evidence="4">
    <location>
        <position position="1"/>
    </location>
</feature>
<reference evidence="4 5" key="1">
    <citation type="journal article" date="2018" name="Sci. Rep.">
        <title>Comparative genomics provides insights into the lifestyle and reveals functional heterogeneity of dark septate endophytic fungi.</title>
        <authorList>
            <person name="Knapp D.G."/>
            <person name="Nemeth J.B."/>
            <person name="Barry K."/>
            <person name="Hainaut M."/>
            <person name="Henrissat B."/>
            <person name="Johnson J."/>
            <person name="Kuo A."/>
            <person name="Lim J.H.P."/>
            <person name="Lipzen A."/>
            <person name="Nolan M."/>
            <person name="Ohm R.A."/>
            <person name="Tamas L."/>
            <person name="Grigoriev I.V."/>
            <person name="Spatafora J.W."/>
            <person name="Nagy L.G."/>
            <person name="Kovacs G.M."/>
        </authorList>
    </citation>
    <scope>NUCLEOTIDE SEQUENCE [LARGE SCALE GENOMIC DNA]</scope>
    <source>
        <strain evidence="4 5">DSE2036</strain>
    </source>
</reference>
<feature type="compositionally biased region" description="Acidic residues" evidence="1">
    <location>
        <begin position="586"/>
        <end position="595"/>
    </location>
</feature>
<feature type="region of interest" description="Disordered" evidence="1">
    <location>
        <begin position="942"/>
        <end position="973"/>
    </location>
</feature>
<dbReference type="STRING" id="97972.A0A2V1EBG6"/>
<keyword evidence="3" id="KW-0732">Signal</keyword>
<feature type="region of interest" description="Disordered" evidence="1">
    <location>
        <begin position="553"/>
        <end position="736"/>
    </location>
</feature>
<gene>
    <name evidence="4" type="ORF">DM02DRAFT_497651</name>
</gene>
<feature type="region of interest" description="Disordered" evidence="1">
    <location>
        <begin position="754"/>
        <end position="795"/>
    </location>
</feature>
<feature type="region of interest" description="Disordered" evidence="1">
    <location>
        <begin position="1013"/>
        <end position="1089"/>
    </location>
</feature>
<feature type="compositionally biased region" description="Polar residues" evidence="1">
    <location>
        <begin position="684"/>
        <end position="693"/>
    </location>
</feature>
<dbReference type="InterPro" id="IPR015915">
    <property type="entry name" value="Kelch-typ_b-propeller"/>
</dbReference>
<feature type="non-terminal residue" evidence="4">
    <location>
        <position position="1089"/>
    </location>
</feature>
<evidence type="ECO:0000256" key="2">
    <source>
        <dbReference type="SAM" id="Phobius"/>
    </source>
</evidence>
<feature type="compositionally biased region" description="Low complexity" evidence="1">
    <location>
        <begin position="701"/>
        <end position="727"/>
    </location>
</feature>
<evidence type="ECO:0008006" key="6">
    <source>
        <dbReference type="Google" id="ProtNLM"/>
    </source>
</evidence>
<feature type="transmembrane region" description="Helical" evidence="2">
    <location>
        <begin position="446"/>
        <end position="467"/>
    </location>
</feature>
<keyword evidence="2" id="KW-0472">Membrane</keyword>
<dbReference type="Gene3D" id="2.120.10.80">
    <property type="entry name" value="Kelch-type beta propeller"/>
    <property type="match status" value="1"/>
</dbReference>
<keyword evidence="5" id="KW-1185">Reference proteome</keyword>
<feature type="compositionally biased region" description="Low complexity" evidence="1">
    <location>
        <begin position="767"/>
        <end position="778"/>
    </location>
</feature>
<proteinExistence type="predicted"/>
<dbReference type="OrthoDB" id="205993at2759"/>
<keyword evidence="2" id="KW-1133">Transmembrane helix</keyword>
<dbReference type="Proteomes" id="UP000244855">
    <property type="component" value="Unassembled WGS sequence"/>
</dbReference>
<dbReference type="AlphaFoldDB" id="A0A2V1EBG6"/>
<feature type="compositionally biased region" description="Basic and acidic residues" evidence="1">
    <location>
        <begin position="943"/>
        <end position="968"/>
    </location>
</feature>
<dbReference type="PANTHER" id="PTHR23244">
    <property type="entry name" value="KELCH REPEAT DOMAIN"/>
    <property type="match status" value="1"/>
</dbReference>
<dbReference type="InterPro" id="IPR011043">
    <property type="entry name" value="Gal_Oxase/kelch_b-propeller"/>
</dbReference>
<protein>
    <recommendedName>
        <fullName evidence="6">Galactose oxidase</fullName>
    </recommendedName>
</protein>